<dbReference type="Pfam" id="PF04818">
    <property type="entry name" value="CID"/>
    <property type="match status" value="1"/>
</dbReference>
<proteinExistence type="predicted"/>
<evidence type="ECO:0000259" key="2">
    <source>
        <dbReference type="PROSITE" id="PS51391"/>
    </source>
</evidence>
<dbReference type="OrthoDB" id="10069473at2759"/>
<dbReference type="CDD" id="cd17003">
    <property type="entry name" value="CID_Rtt103"/>
    <property type="match status" value="1"/>
</dbReference>
<dbReference type="InterPro" id="IPR047883">
    <property type="entry name" value="Rtt103-like_CID"/>
</dbReference>
<dbReference type="Proteomes" id="UP000094385">
    <property type="component" value="Unassembled WGS sequence"/>
</dbReference>
<sequence length="358" mass="39424">MSYSEDVVISKLSSINETQEAIVNIAQWVLFHRRYADQTVKTWAKALNDAPAHRKLGLVYLANEVVQQSRARKREEFLKAFSPAIAGALENAYRQCNADLQGKIRRVVEVWRQRVVFSDDVLKDIETRLDDADKKKPKQISGGRRIGQGMSFSLGLPLELSKLATAHSDVNSKVNTLGEAVSSANKFYSAVTEADALPAPMEYASQIEKVLMSVNSALKASDEMLKSRQDLIRQLESLLSVNKAALESEISQHGVLEEKKQKALDLQKDVSDMILGNISEPSNDDINHDLANSDDSSKPVDEEDEIVVPEPVYRPLSDTKPSEDKAQALSGLEGLDPALVNFLSSLGEKDSTSTPSVS</sequence>
<feature type="domain" description="CID" evidence="2">
    <location>
        <begin position="1"/>
        <end position="133"/>
    </location>
</feature>
<dbReference type="GO" id="GO:0031124">
    <property type="term" value="P:mRNA 3'-end processing"/>
    <property type="evidence" value="ECO:0007669"/>
    <property type="project" value="InterPro"/>
</dbReference>
<reference evidence="3 4" key="1">
    <citation type="journal article" date="2016" name="Proc. Natl. Acad. Sci. U.S.A.">
        <title>Comparative genomics of biotechnologically important yeasts.</title>
        <authorList>
            <person name="Riley R."/>
            <person name="Haridas S."/>
            <person name="Wolfe K.H."/>
            <person name="Lopes M.R."/>
            <person name="Hittinger C.T."/>
            <person name="Goeker M."/>
            <person name="Salamov A.A."/>
            <person name="Wisecaver J.H."/>
            <person name="Long T.M."/>
            <person name="Calvey C.H."/>
            <person name="Aerts A.L."/>
            <person name="Barry K.W."/>
            <person name="Choi C."/>
            <person name="Clum A."/>
            <person name="Coughlan A.Y."/>
            <person name="Deshpande S."/>
            <person name="Douglass A.P."/>
            <person name="Hanson S.J."/>
            <person name="Klenk H.-P."/>
            <person name="LaButti K.M."/>
            <person name="Lapidus A."/>
            <person name="Lindquist E.A."/>
            <person name="Lipzen A.M."/>
            <person name="Meier-Kolthoff J.P."/>
            <person name="Ohm R.A."/>
            <person name="Otillar R.P."/>
            <person name="Pangilinan J.L."/>
            <person name="Peng Y."/>
            <person name="Rokas A."/>
            <person name="Rosa C.A."/>
            <person name="Scheuner C."/>
            <person name="Sibirny A.A."/>
            <person name="Slot J.C."/>
            <person name="Stielow J.B."/>
            <person name="Sun H."/>
            <person name="Kurtzman C.P."/>
            <person name="Blackwell M."/>
            <person name="Grigoriev I.V."/>
            <person name="Jeffries T.W."/>
        </authorList>
    </citation>
    <scope>NUCLEOTIDE SEQUENCE [LARGE SCALE GENOMIC DNA]</scope>
    <source>
        <strain evidence="3 4">NRRL Y-11557</strain>
    </source>
</reference>
<accession>A0A1E3PY96</accession>
<dbReference type="PANTHER" id="PTHR12460">
    <property type="entry name" value="CYCLIN-DEPENDENT KINASE INHIBITOR-RELATED PROTEIN"/>
    <property type="match status" value="1"/>
</dbReference>
<dbReference type="STRING" id="675824.A0A1E3PY96"/>
<dbReference type="Gene3D" id="1.25.40.90">
    <property type="match status" value="1"/>
</dbReference>
<dbReference type="GO" id="GO:0099122">
    <property type="term" value="F:RNA polymerase II C-terminal domain binding"/>
    <property type="evidence" value="ECO:0007669"/>
    <property type="project" value="InterPro"/>
</dbReference>
<gene>
    <name evidence="3" type="ORF">LIPSTDRAFT_75406</name>
</gene>
<name>A0A1E3PY96_LIPST</name>
<dbReference type="InterPro" id="IPR006569">
    <property type="entry name" value="CID_dom"/>
</dbReference>
<dbReference type="PANTHER" id="PTHR12460:SF0">
    <property type="entry name" value="CID DOMAIN-CONTAINING PROTEIN-RELATED"/>
    <property type="match status" value="1"/>
</dbReference>
<evidence type="ECO:0000313" key="3">
    <source>
        <dbReference type="EMBL" id="ODQ69777.1"/>
    </source>
</evidence>
<dbReference type="InterPro" id="IPR008942">
    <property type="entry name" value="ENTH_VHS"/>
</dbReference>
<evidence type="ECO:0000256" key="1">
    <source>
        <dbReference type="SAM" id="MobiDB-lite"/>
    </source>
</evidence>
<dbReference type="SUPFAM" id="SSF48464">
    <property type="entry name" value="ENTH/VHS domain"/>
    <property type="match status" value="1"/>
</dbReference>
<dbReference type="AlphaFoldDB" id="A0A1E3PY96"/>
<protein>
    <recommendedName>
        <fullName evidence="2">CID domain-containing protein</fullName>
    </recommendedName>
</protein>
<dbReference type="EMBL" id="KV454302">
    <property type="protein sequence ID" value="ODQ69777.1"/>
    <property type="molecule type" value="Genomic_DNA"/>
</dbReference>
<evidence type="ECO:0000313" key="4">
    <source>
        <dbReference type="Proteomes" id="UP000094385"/>
    </source>
</evidence>
<dbReference type="SMART" id="SM00582">
    <property type="entry name" value="RPR"/>
    <property type="match status" value="1"/>
</dbReference>
<organism evidence="3 4">
    <name type="scientific">Lipomyces starkeyi NRRL Y-11557</name>
    <dbReference type="NCBI Taxonomy" id="675824"/>
    <lineage>
        <taxon>Eukaryota</taxon>
        <taxon>Fungi</taxon>
        <taxon>Dikarya</taxon>
        <taxon>Ascomycota</taxon>
        <taxon>Saccharomycotina</taxon>
        <taxon>Lipomycetes</taxon>
        <taxon>Lipomycetales</taxon>
        <taxon>Lipomycetaceae</taxon>
        <taxon>Lipomyces</taxon>
    </lineage>
</organism>
<feature type="region of interest" description="Disordered" evidence="1">
    <location>
        <begin position="276"/>
        <end position="325"/>
    </location>
</feature>
<dbReference type="PROSITE" id="PS51391">
    <property type="entry name" value="CID"/>
    <property type="match status" value="1"/>
</dbReference>
<keyword evidence="4" id="KW-1185">Reference proteome</keyword>